<dbReference type="EMBL" id="FZMP01000010">
    <property type="protein sequence ID" value="SNQ59139.1"/>
    <property type="molecule type" value="Genomic_DNA"/>
</dbReference>
<keyword evidence="2" id="KW-1185">Reference proteome</keyword>
<dbReference type="SUPFAM" id="SSF49503">
    <property type="entry name" value="Cupredoxins"/>
    <property type="match status" value="1"/>
</dbReference>
<dbReference type="Proteomes" id="UP000218615">
    <property type="component" value="Unassembled WGS sequence"/>
</dbReference>
<proteinExistence type="predicted"/>
<sequence length="166" mass="18763">MKNIKLISIILIILLFAFLGCVNPPAGTPTPTATPTVTETVQPTVVPTTPSPTPTPTPVSRKPLLYKSYVDQDYGFKRVIEANYTPFVYDNLTLNIHTGDTVMWINDATPDEKLTVVSEQNLWNESSGLLRWNYQFINYTFTQPGTYGVYVKEFPRLRHQKVIVNP</sequence>
<dbReference type="RefSeq" id="WP_096203558.1">
    <property type="nucleotide sequence ID" value="NZ_FZMP01000010.1"/>
</dbReference>
<dbReference type="PROSITE" id="PS51257">
    <property type="entry name" value="PROKAR_LIPOPROTEIN"/>
    <property type="match status" value="1"/>
</dbReference>
<accession>A0A284VIZ7</accession>
<dbReference type="InterPro" id="IPR008972">
    <property type="entry name" value="Cupredoxin"/>
</dbReference>
<dbReference type="Gene3D" id="2.60.40.420">
    <property type="entry name" value="Cupredoxins - blue copper proteins"/>
    <property type="match status" value="1"/>
</dbReference>
<protein>
    <submittedName>
        <fullName evidence="1">Uncharacterized protein</fullName>
    </submittedName>
</protein>
<evidence type="ECO:0000313" key="2">
    <source>
        <dbReference type="Proteomes" id="UP000218615"/>
    </source>
</evidence>
<dbReference type="AlphaFoldDB" id="A0A284VIZ7"/>
<gene>
    <name evidence="1" type="ORF">MNV_1070029</name>
</gene>
<evidence type="ECO:0000313" key="1">
    <source>
        <dbReference type="EMBL" id="SNQ59139.1"/>
    </source>
</evidence>
<name>A0A284VIZ7_9EURY</name>
<dbReference type="OrthoDB" id="137915at2157"/>
<organism evidence="1 2">
    <name type="scientific">Candidatus Methanoperedens nitratireducens</name>
    <dbReference type="NCBI Taxonomy" id="1392998"/>
    <lineage>
        <taxon>Archaea</taxon>
        <taxon>Methanobacteriati</taxon>
        <taxon>Methanobacteriota</taxon>
        <taxon>Stenosarchaea group</taxon>
        <taxon>Methanomicrobia</taxon>
        <taxon>Methanosarcinales</taxon>
        <taxon>ANME-2 cluster</taxon>
        <taxon>Candidatus Methanoperedentaceae</taxon>
        <taxon>Candidatus Methanoperedens</taxon>
    </lineage>
</organism>
<reference evidence="2" key="1">
    <citation type="submission" date="2017-06" db="EMBL/GenBank/DDBJ databases">
        <authorList>
            <person name="Cremers G."/>
        </authorList>
    </citation>
    <scope>NUCLEOTIDE SEQUENCE [LARGE SCALE GENOMIC DNA]</scope>
</reference>